<dbReference type="Gene3D" id="2.40.70.10">
    <property type="entry name" value="Acid Proteases"/>
    <property type="match status" value="2"/>
</dbReference>
<proteinExistence type="predicted"/>
<feature type="signal peptide" evidence="3">
    <location>
        <begin position="1"/>
        <end position="30"/>
    </location>
</feature>
<keyword evidence="2" id="KW-0812">Transmembrane</keyword>
<evidence type="ECO:0000256" key="1">
    <source>
        <dbReference type="SAM" id="MobiDB-lite"/>
    </source>
</evidence>
<feature type="transmembrane region" description="Helical" evidence="2">
    <location>
        <begin position="494"/>
        <end position="520"/>
    </location>
</feature>
<sequence>MGAMTLHMTLSGALGALVTLLAATNSFADAASEVFQIPFTTDLDVLNSSAGNLGPDGPWQAAVVMMGTWKRTSLSEPIDGGPVLPMYPSGLNFLQVLTTEGGGEYNSTNASAPYKQFGNGGNNDMRLIDLNANHSTEGAVVIDSVTFVNNRMELPGYSNANATIYAMNASTIHFPNGRSYVPDVGILGLGRPGDAMDLPGTSIIDQMKAQGLITSSSFGLHIGSAAFGQRGSLILGGYEENRIIGPVATFKNIVGVPLVFLVDVNIDVEIGRWPFNASEIGSIWEGTTDEYGQAAVKAYSGKNGSVIIDPNGAVPGIYLPGPTCANAAKHLPVRYDSTLGYYLWNTNDPTYPSIVRSGAYMGFVLPDTDAKNVTIKVPFTLLNLTLDSPIVDTPTPYFPCHDVTSQQNGYWELGRAFLQATFLGVNYDTNLTFIAQAPGPNMNQSVVHTLKPSDTSVVSGPADSFAESWRPYWTALEDAYGGSGTSTAGAKKPLGAAAIGGIVIGVIAGLALALIGWFFWRRRQAGRALAVEMDSQEGEGMAAKRDSKEYSDMMPEMGGGQAYPVYELGPSNVAEMGDSRDKLAPSELESPVKLNEAPGSPGVYEMPVHHSFERGMKR</sequence>
<evidence type="ECO:0000313" key="5">
    <source>
        <dbReference type="EMBL" id="KAK3337648.1"/>
    </source>
</evidence>
<keyword evidence="3" id="KW-0732">Signal</keyword>
<dbReference type="CDD" id="cd12087">
    <property type="entry name" value="TM_EGFR-like"/>
    <property type="match status" value="1"/>
</dbReference>
<evidence type="ECO:0000259" key="4">
    <source>
        <dbReference type="Pfam" id="PF00026"/>
    </source>
</evidence>
<feature type="compositionally biased region" description="Basic and acidic residues" evidence="1">
    <location>
        <begin position="607"/>
        <end position="618"/>
    </location>
</feature>
<reference evidence="5" key="2">
    <citation type="submission" date="2023-06" db="EMBL/GenBank/DDBJ databases">
        <authorList>
            <consortium name="Lawrence Berkeley National Laboratory"/>
            <person name="Haridas S."/>
            <person name="Hensen N."/>
            <person name="Bonometti L."/>
            <person name="Westerberg I."/>
            <person name="Brannstrom I.O."/>
            <person name="Guillou S."/>
            <person name="Cros-Aarteil S."/>
            <person name="Calhoun S."/>
            <person name="Kuo A."/>
            <person name="Mondo S."/>
            <person name="Pangilinan J."/>
            <person name="Riley R."/>
            <person name="Labutti K."/>
            <person name="Andreopoulos B."/>
            <person name="Lipzen A."/>
            <person name="Chen C."/>
            <person name="Yanf M."/>
            <person name="Daum C."/>
            <person name="Ng V."/>
            <person name="Clum A."/>
            <person name="Steindorff A."/>
            <person name="Ohm R."/>
            <person name="Martin F."/>
            <person name="Silar P."/>
            <person name="Natvig D."/>
            <person name="Lalanne C."/>
            <person name="Gautier V."/>
            <person name="Ament-Velasquez S.L."/>
            <person name="Kruys A."/>
            <person name="Hutchinson M.I."/>
            <person name="Powell A.J."/>
            <person name="Barry K."/>
            <person name="Miller A.N."/>
            <person name="Grigoriev I.V."/>
            <person name="Debuchy R."/>
            <person name="Gladieux P."/>
            <person name="Thoren M.H."/>
            <person name="Johannesson H."/>
        </authorList>
    </citation>
    <scope>NUCLEOTIDE SEQUENCE</scope>
    <source>
        <strain evidence="5">SMH4131-1</strain>
    </source>
</reference>
<dbReference type="Pfam" id="PF00026">
    <property type="entry name" value="Asp"/>
    <property type="match status" value="1"/>
</dbReference>
<evidence type="ECO:0000256" key="3">
    <source>
        <dbReference type="SAM" id="SignalP"/>
    </source>
</evidence>
<organism evidence="5 6">
    <name type="scientific">Cercophora scortea</name>
    <dbReference type="NCBI Taxonomy" id="314031"/>
    <lineage>
        <taxon>Eukaryota</taxon>
        <taxon>Fungi</taxon>
        <taxon>Dikarya</taxon>
        <taxon>Ascomycota</taxon>
        <taxon>Pezizomycotina</taxon>
        <taxon>Sordariomycetes</taxon>
        <taxon>Sordariomycetidae</taxon>
        <taxon>Sordariales</taxon>
        <taxon>Lasiosphaeriaceae</taxon>
        <taxon>Cercophora</taxon>
    </lineage>
</organism>
<accession>A0AAE0J642</accession>
<name>A0AAE0J642_9PEZI</name>
<dbReference type="InterPro" id="IPR034164">
    <property type="entry name" value="Pepsin-like_dom"/>
</dbReference>
<comment type="caution">
    <text evidence="5">The sequence shown here is derived from an EMBL/GenBank/DDBJ whole genome shotgun (WGS) entry which is preliminary data.</text>
</comment>
<dbReference type="InterPro" id="IPR021109">
    <property type="entry name" value="Peptidase_aspartic_dom_sf"/>
</dbReference>
<feature type="domain" description="Peptidase A1" evidence="4">
    <location>
        <begin position="179"/>
        <end position="251"/>
    </location>
</feature>
<keyword evidence="6" id="KW-1185">Reference proteome</keyword>
<feature type="region of interest" description="Disordered" evidence="1">
    <location>
        <begin position="574"/>
        <end position="618"/>
    </location>
</feature>
<dbReference type="AlphaFoldDB" id="A0AAE0J642"/>
<gene>
    <name evidence="5" type="ORF">B0T19DRAFT_397251</name>
</gene>
<dbReference type="SUPFAM" id="SSF50630">
    <property type="entry name" value="Acid proteases"/>
    <property type="match status" value="1"/>
</dbReference>
<protein>
    <submittedName>
        <fullName evidence="5">Aspartic peptidase domain-containing protein</fullName>
    </submittedName>
</protein>
<evidence type="ECO:0000256" key="2">
    <source>
        <dbReference type="SAM" id="Phobius"/>
    </source>
</evidence>
<dbReference type="InterPro" id="IPR033121">
    <property type="entry name" value="PEPTIDASE_A1"/>
</dbReference>
<keyword evidence="2" id="KW-0472">Membrane</keyword>
<reference evidence="5" key="1">
    <citation type="journal article" date="2023" name="Mol. Phylogenet. Evol.">
        <title>Genome-scale phylogeny and comparative genomics of the fungal order Sordariales.</title>
        <authorList>
            <person name="Hensen N."/>
            <person name="Bonometti L."/>
            <person name="Westerberg I."/>
            <person name="Brannstrom I.O."/>
            <person name="Guillou S."/>
            <person name="Cros-Aarteil S."/>
            <person name="Calhoun S."/>
            <person name="Haridas S."/>
            <person name="Kuo A."/>
            <person name="Mondo S."/>
            <person name="Pangilinan J."/>
            <person name="Riley R."/>
            <person name="LaButti K."/>
            <person name="Andreopoulos B."/>
            <person name="Lipzen A."/>
            <person name="Chen C."/>
            <person name="Yan M."/>
            <person name="Daum C."/>
            <person name="Ng V."/>
            <person name="Clum A."/>
            <person name="Steindorff A."/>
            <person name="Ohm R.A."/>
            <person name="Martin F."/>
            <person name="Silar P."/>
            <person name="Natvig D.O."/>
            <person name="Lalanne C."/>
            <person name="Gautier V."/>
            <person name="Ament-Velasquez S.L."/>
            <person name="Kruys A."/>
            <person name="Hutchinson M.I."/>
            <person name="Powell A.J."/>
            <person name="Barry K."/>
            <person name="Miller A.N."/>
            <person name="Grigoriev I.V."/>
            <person name="Debuchy R."/>
            <person name="Gladieux P."/>
            <person name="Hiltunen Thoren M."/>
            <person name="Johannesson H."/>
        </authorList>
    </citation>
    <scope>NUCLEOTIDE SEQUENCE</scope>
    <source>
        <strain evidence="5">SMH4131-1</strain>
    </source>
</reference>
<evidence type="ECO:0000313" key="6">
    <source>
        <dbReference type="Proteomes" id="UP001286456"/>
    </source>
</evidence>
<dbReference type="CDD" id="cd05471">
    <property type="entry name" value="pepsin_like"/>
    <property type="match status" value="1"/>
</dbReference>
<feature type="chain" id="PRO_5042289039" evidence="3">
    <location>
        <begin position="31"/>
        <end position="618"/>
    </location>
</feature>
<dbReference type="EMBL" id="JAUEPO010000001">
    <property type="protein sequence ID" value="KAK3337648.1"/>
    <property type="molecule type" value="Genomic_DNA"/>
</dbReference>
<keyword evidence="2" id="KW-1133">Transmembrane helix</keyword>
<dbReference type="Proteomes" id="UP001286456">
    <property type="component" value="Unassembled WGS sequence"/>
</dbReference>